<dbReference type="SUPFAM" id="SSF64438">
    <property type="entry name" value="CNF1/YfiH-like putative cysteine hydrolases"/>
    <property type="match status" value="1"/>
</dbReference>
<proteinExistence type="inferred from homology"/>
<dbReference type="Proteomes" id="UP000003136">
    <property type="component" value="Unassembled WGS sequence"/>
</dbReference>
<dbReference type="InterPro" id="IPR005659">
    <property type="entry name" value="Chemorcpt_Glu_NH3ase_CheD"/>
</dbReference>
<dbReference type="PANTHER" id="PTHR35147">
    <property type="entry name" value="CHEMORECEPTOR GLUTAMINE DEAMIDASE CHED-RELATED"/>
    <property type="match status" value="1"/>
</dbReference>
<accession>B7ATT8</accession>
<comment type="similarity">
    <text evidence="3">Belongs to the CheD family.</text>
</comment>
<dbReference type="EMBL" id="ABVQ01000036">
    <property type="protein sequence ID" value="EEC57072.1"/>
    <property type="molecule type" value="Genomic_DNA"/>
</dbReference>
<dbReference type="PANTHER" id="PTHR35147:SF1">
    <property type="entry name" value="CHEMORECEPTOR GLUTAMINE DEAMIDASE CHED-RELATED"/>
    <property type="match status" value="1"/>
</dbReference>
<keyword evidence="5" id="KW-1185">Reference proteome</keyword>
<dbReference type="HAMAP" id="MF_01440">
    <property type="entry name" value="CheD"/>
    <property type="match status" value="1"/>
</dbReference>
<dbReference type="AlphaFoldDB" id="B7ATT8"/>
<dbReference type="InterPro" id="IPR038592">
    <property type="entry name" value="CheD-like_sf"/>
</dbReference>
<gene>
    <name evidence="3" type="primary">cheD</name>
    <name evidence="4" type="ORF">BACPEC_01560</name>
</gene>
<evidence type="ECO:0000256" key="2">
    <source>
        <dbReference type="ARBA" id="ARBA00022801"/>
    </source>
</evidence>
<reference evidence="4 5" key="2">
    <citation type="submission" date="2008-11" db="EMBL/GenBank/DDBJ databases">
        <authorList>
            <person name="Fulton L."/>
            <person name="Clifton S."/>
            <person name="Fulton B."/>
            <person name="Xu J."/>
            <person name="Minx P."/>
            <person name="Pepin K.H."/>
            <person name="Johnson M."/>
            <person name="Bhonagiri V."/>
            <person name="Nash W.E."/>
            <person name="Mardis E.R."/>
            <person name="Wilson R.K."/>
        </authorList>
    </citation>
    <scope>NUCLEOTIDE SEQUENCE [LARGE SCALE GENOMIC DNA]</scope>
    <source>
        <strain evidence="4 5">ATCC 43243</strain>
    </source>
</reference>
<reference evidence="4 5" key="1">
    <citation type="submission" date="2008-11" db="EMBL/GenBank/DDBJ databases">
        <title>Draft genome sequence of Bacteroides pectinophilus (ATCC 43243).</title>
        <authorList>
            <person name="Sudarsanam P."/>
            <person name="Ley R."/>
            <person name="Guruge J."/>
            <person name="Turnbaugh P.J."/>
            <person name="Mahowald M."/>
            <person name="Liep D."/>
            <person name="Gordon J."/>
        </authorList>
    </citation>
    <scope>NUCLEOTIDE SEQUENCE [LARGE SCALE GENOMIC DNA]</scope>
    <source>
        <strain evidence="4 5">ATCC 43243</strain>
    </source>
</reference>
<evidence type="ECO:0000256" key="1">
    <source>
        <dbReference type="ARBA" id="ARBA00022500"/>
    </source>
</evidence>
<comment type="function">
    <text evidence="3">Probably deamidates glutamine residues to glutamate on methyl-accepting chemotaxis receptors (MCPs), playing an important role in chemotaxis.</text>
</comment>
<name>B7ATT8_9FIRM</name>
<keyword evidence="2 3" id="KW-0378">Hydrolase</keyword>
<sequence length="161" mass="17108">MGNMIKVGMGDLKACKCPDALTTLGLGSCIGVALYDPVTKVSGLLHFMLPDSTQIRNNSNRAKFADTGIEDLITLMVSMGANKNRLVAKIAGGAKMFATSGMSEILCVGDRNAEAAKKELAARNIRILAQDTGLDYGRTVEFYSETGDYKIKAVGKGVKVI</sequence>
<protein>
    <recommendedName>
        <fullName evidence="3">Probable chemoreceptor glutamine deamidase CheD</fullName>
        <ecNumber evidence="3">3.5.1.44</ecNumber>
    </recommendedName>
</protein>
<dbReference type="STRING" id="483218.BACPEC_01560"/>
<dbReference type="CDD" id="cd16352">
    <property type="entry name" value="CheD"/>
    <property type="match status" value="1"/>
</dbReference>
<organism evidence="4 5">
    <name type="scientific">[Bacteroides] pectinophilus ATCC 43243</name>
    <dbReference type="NCBI Taxonomy" id="483218"/>
    <lineage>
        <taxon>Bacteria</taxon>
        <taxon>Bacillati</taxon>
        <taxon>Bacillota</taxon>
        <taxon>Clostridia</taxon>
        <taxon>Eubacteriales</taxon>
    </lineage>
</organism>
<evidence type="ECO:0000313" key="5">
    <source>
        <dbReference type="Proteomes" id="UP000003136"/>
    </source>
</evidence>
<keyword evidence="1 3" id="KW-0145">Chemotaxis</keyword>
<evidence type="ECO:0000256" key="3">
    <source>
        <dbReference type="HAMAP-Rule" id="MF_01440"/>
    </source>
</evidence>
<dbReference type="Pfam" id="PF03975">
    <property type="entry name" value="CheD"/>
    <property type="match status" value="1"/>
</dbReference>
<dbReference type="GO" id="GO:0050568">
    <property type="term" value="F:protein-glutamine glutaminase activity"/>
    <property type="evidence" value="ECO:0007669"/>
    <property type="project" value="UniProtKB-UniRule"/>
</dbReference>
<dbReference type="InterPro" id="IPR011324">
    <property type="entry name" value="Cytotoxic_necrot_fac-like_cat"/>
</dbReference>
<evidence type="ECO:0000313" key="4">
    <source>
        <dbReference type="EMBL" id="EEC57072.1"/>
    </source>
</evidence>
<dbReference type="Gene3D" id="3.30.1330.200">
    <property type="match status" value="1"/>
</dbReference>
<dbReference type="GO" id="GO:0006935">
    <property type="term" value="P:chemotaxis"/>
    <property type="evidence" value="ECO:0007669"/>
    <property type="project" value="UniProtKB-UniRule"/>
</dbReference>
<dbReference type="eggNOG" id="COG1871">
    <property type="taxonomic scope" value="Bacteria"/>
</dbReference>
<dbReference type="HOGENOM" id="CLU_087854_2_0_9"/>
<dbReference type="EC" id="3.5.1.44" evidence="3"/>
<comment type="catalytic activity">
    <reaction evidence="3">
        <text>L-glutaminyl-[protein] + H2O = L-glutamyl-[protein] + NH4(+)</text>
        <dbReference type="Rhea" id="RHEA:16441"/>
        <dbReference type="Rhea" id="RHEA-COMP:10207"/>
        <dbReference type="Rhea" id="RHEA-COMP:10208"/>
        <dbReference type="ChEBI" id="CHEBI:15377"/>
        <dbReference type="ChEBI" id="CHEBI:28938"/>
        <dbReference type="ChEBI" id="CHEBI:29973"/>
        <dbReference type="ChEBI" id="CHEBI:30011"/>
        <dbReference type="EC" id="3.5.1.44"/>
    </reaction>
</comment>